<dbReference type="InterPro" id="IPR036322">
    <property type="entry name" value="WD40_repeat_dom_sf"/>
</dbReference>
<dbReference type="InterPro" id="IPR011993">
    <property type="entry name" value="PH-like_dom_sf"/>
</dbReference>
<keyword evidence="4" id="KW-1185">Reference proteome</keyword>
<dbReference type="OrthoDB" id="361494at2759"/>
<feature type="domain" description="PH" evidence="2">
    <location>
        <begin position="1"/>
        <end position="99"/>
    </location>
</feature>
<dbReference type="SMART" id="SM00320">
    <property type="entry name" value="WD40"/>
    <property type="match status" value="2"/>
</dbReference>
<feature type="region of interest" description="Disordered" evidence="1">
    <location>
        <begin position="1023"/>
        <end position="1046"/>
    </location>
</feature>
<dbReference type="InterPro" id="IPR001849">
    <property type="entry name" value="PH_domain"/>
</dbReference>
<organism evidence="3 4">
    <name type="scientific">Reticulomyxa filosa</name>
    <dbReference type="NCBI Taxonomy" id="46433"/>
    <lineage>
        <taxon>Eukaryota</taxon>
        <taxon>Sar</taxon>
        <taxon>Rhizaria</taxon>
        <taxon>Retaria</taxon>
        <taxon>Foraminifera</taxon>
        <taxon>Monothalamids</taxon>
        <taxon>Reticulomyxidae</taxon>
        <taxon>Reticulomyxa</taxon>
    </lineage>
</organism>
<protein>
    <recommendedName>
        <fullName evidence="2">PH domain-containing protein</fullName>
    </recommendedName>
</protein>
<dbReference type="Proteomes" id="UP000023152">
    <property type="component" value="Unassembled WGS sequence"/>
</dbReference>
<dbReference type="Pfam" id="PF00169">
    <property type="entry name" value="PH"/>
    <property type="match status" value="1"/>
</dbReference>
<gene>
    <name evidence="3" type="ORF">RFI_13484</name>
</gene>
<comment type="caution">
    <text evidence="3">The sequence shown here is derived from an EMBL/GenBank/DDBJ whole genome shotgun (WGS) entry which is preliminary data.</text>
</comment>
<dbReference type="InterPro" id="IPR015943">
    <property type="entry name" value="WD40/YVTN_repeat-like_dom_sf"/>
</dbReference>
<proteinExistence type="predicted"/>
<dbReference type="EMBL" id="ASPP01009761">
    <property type="protein sequence ID" value="ETO23693.1"/>
    <property type="molecule type" value="Genomic_DNA"/>
</dbReference>
<dbReference type="InterPro" id="IPR051707">
    <property type="entry name" value="PI-Interact_SigTrans_Reg"/>
</dbReference>
<dbReference type="PANTHER" id="PTHR14336:SF8">
    <property type="entry name" value="PROTEIN OPY1"/>
    <property type="match status" value="1"/>
</dbReference>
<name>X6NCS0_RETFI</name>
<evidence type="ECO:0000313" key="4">
    <source>
        <dbReference type="Proteomes" id="UP000023152"/>
    </source>
</evidence>
<dbReference type="Gene3D" id="2.30.29.30">
    <property type="entry name" value="Pleckstrin-homology domain (PH domain)/Phosphotyrosine-binding domain (PTB)"/>
    <property type="match status" value="1"/>
</dbReference>
<evidence type="ECO:0000256" key="1">
    <source>
        <dbReference type="SAM" id="MobiDB-lite"/>
    </source>
</evidence>
<dbReference type="SUPFAM" id="SSF50978">
    <property type="entry name" value="WD40 repeat-like"/>
    <property type="match status" value="1"/>
</dbReference>
<dbReference type="Gene3D" id="2.130.10.10">
    <property type="entry name" value="YVTN repeat-like/Quinoprotein amine dehydrogenase"/>
    <property type="match status" value="1"/>
</dbReference>
<dbReference type="OMA" id="WWRHNAD"/>
<dbReference type="SMART" id="SM00233">
    <property type="entry name" value="PH"/>
    <property type="match status" value="1"/>
</dbReference>
<dbReference type="InterPro" id="IPR001680">
    <property type="entry name" value="WD40_rpt"/>
</dbReference>
<feature type="region of interest" description="Disordered" evidence="1">
    <location>
        <begin position="108"/>
        <end position="140"/>
    </location>
</feature>
<dbReference type="PANTHER" id="PTHR14336">
    <property type="entry name" value="TANDEM PH DOMAIN CONTAINING PROTEIN"/>
    <property type="match status" value="1"/>
</dbReference>
<sequence>MFQKVKNVVITLKCVQSEIHTRYDKHYFVLTNNELTSYKKKKSREVIDEICLPCAIHVHDVNNKKYVFELSSSTKKITLAADSKEEMSEWVKMINEISLKKNSWNEQKIDEKQDEKMRELKPTKNSFKEEGDSNEEERGTKNTIEIRLKRMLSNGTDSFGIQKPLSSWRSSLSLRGLTSATCGELPKSINSLLSFEYADSMETLTAGRALAMHNKSNLLMIGCKCNGKSESNPTKNQCGDTLQTFEWKTFQKKFVSINSLPISNRVICLDWQDNLLLVGTNRDQVLCYTTPAQSKHAIFDNANAPISFTYTPQRLISNPSGRVWTQSSRVNKVKLQRIANADSFLTIQNDYFYLWSIESPQAPLNFQRVCVSCVLYIFEETDNTAPLYGLEWQPKHSHVFVVGGASGSLKIVDLRDLSRQSSKTAVRFVSLCLNSTGICTYKYLKSHECFKMRTATLSEISRGTHSWNIGLRHVVTTRASKFGTLDMRMLLFEYCVSTPIPFTHCRLLLFFKKVGWSKSHAEMLVSGGTDCTLMLWNLRVDPHFLLYSQPVAGSVIGCEFSGVRPFQYFGLSNQGDLCAVQLHDEFIEPFVPHKSNPSEMEKRGIEKYMYLRNMKEMHANIQKVAQRHWDNQDFVDIFVCLRKRQSARRGGNGINLGIQTKREKKNALFEETLKNCSYHIPNDCTVTNEPDKSDLEEIEVIKMRLFVNKLLKNKDGKNLIVMQPKIFEHLQKRFDCFSADTLRHAIALLKSTGNELVALQWAIQLNPMFSRPNGNYKLFVPIAKLLLRPTIYDSRTHIEAIDKTHSNESTVKKKEFQNPMVVEEELKILYHLQQAAECKTNPFFKMVEAMEKIELEQFELAKQNSILSASHSPTTTTTTTTTTITTTCNVPKSRVTIFTDVQEREKFYTNSTQNARANLSPNYFTDTTHMTVPGKPVANVNNCELQPKSAPFLLSFTQKIYQMYLEALLQTGHIAKFFIIAIKLMNKLQGFDFANLIHEWITTTAFHQLLLYLDNSLKGTYKKPAPTNESKQNEKSKPKEGEKNKEEEMIKAQMEAVLALIELCTSLTDMPVFLQNVMPKYLKDFKKELKFSFNALVNRGNKSLVKEYITHLIEKITTMNWNKLLPVPYFHADIDQLCKELQQMQLILSE</sequence>
<dbReference type="AlphaFoldDB" id="X6NCS0"/>
<evidence type="ECO:0000313" key="3">
    <source>
        <dbReference type="EMBL" id="ETO23693.1"/>
    </source>
</evidence>
<evidence type="ECO:0000259" key="2">
    <source>
        <dbReference type="PROSITE" id="PS50003"/>
    </source>
</evidence>
<accession>X6NCS0</accession>
<dbReference type="PROSITE" id="PS50003">
    <property type="entry name" value="PH_DOMAIN"/>
    <property type="match status" value="1"/>
</dbReference>
<reference evidence="3 4" key="1">
    <citation type="journal article" date="2013" name="Curr. Biol.">
        <title>The Genome of the Foraminiferan Reticulomyxa filosa.</title>
        <authorList>
            <person name="Glockner G."/>
            <person name="Hulsmann N."/>
            <person name="Schleicher M."/>
            <person name="Noegel A.A."/>
            <person name="Eichinger L."/>
            <person name="Gallinger C."/>
            <person name="Pawlowski J."/>
            <person name="Sierra R."/>
            <person name="Euteneuer U."/>
            <person name="Pillet L."/>
            <person name="Moustafa A."/>
            <person name="Platzer M."/>
            <person name="Groth M."/>
            <person name="Szafranski K."/>
            <person name="Schliwa M."/>
        </authorList>
    </citation>
    <scope>NUCLEOTIDE SEQUENCE [LARGE SCALE GENOMIC DNA]</scope>
</reference>
<feature type="compositionally biased region" description="Basic and acidic residues" evidence="1">
    <location>
        <begin position="1031"/>
        <end position="1046"/>
    </location>
</feature>
<dbReference type="SUPFAM" id="SSF50729">
    <property type="entry name" value="PH domain-like"/>
    <property type="match status" value="1"/>
</dbReference>